<proteinExistence type="inferred from homology"/>
<dbReference type="Proteomes" id="UP000831327">
    <property type="component" value="Chromosome"/>
</dbReference>
<evidence type="ECO:0000256" key="2">
    <source>
        <dbReference type="SAM" id="SignalP"/>
    </source>
</evidence>
<dbReference type="PANTHER" id="PTHR42928">
    <property type="entry name" value="TRICARBOXYLATE-BINDING PROTEIN"/>
    <property type="match status" value="1"/>
</dbReference>
<organism evidence="3 4">
    <name type="scientific">Roseomonas fluvialis</name>
    <dbReference type="NCBI Taxonomy" id="1750527"/>
    <lineage>
        <taxon>Bacteria</taxon>
        <taxon>Pseudomonadati</taxon>
        <taxon>Pseudomonadota</taxon>
        <taxon>Alphaproteobacteria</taxon>
        <taxon>Acetobacterales</taxon>
        <taxon>Roseomonadaceae</taxon>
        <taxon>Roseomonas</taxon>
    </lineage>
</organism>
<dbReference type="CDD" id="cd07012">
    <property type="entry name" value="PBP2_Bug_TTT"/>
    <property type="match status" value="1"/>
</dbReference>
<evidence type="ECO:0000313" key="4">
    <source>
        <dbReference type="Proteomes" id="UP000831327"/>
    </source>
</evidence>
<sequence length="327" mass="33565">MGHGMAPARRMKRRAALAVGLLPLSARAQGSWPTRPIRLVVPFAPGGTTDVVGRIVAERLGARLGQPVVVENRAGAGATLGAQQVARAEPDGYALVVSSSTSHGVSPALYPNIPYDALRDFTHIAMIARSPSVLLVNPSSPVRTLADFAAAARAAGEIRFAVAGIGTSSHLAGVRLAGALGVRTESIPYRGAGPALTDLIGGVVPAMLDSLPSAGPHVRAGALRALAVSGAERAGGFPDLPTLREGGLDVVSYAWFGISGPAGLPAPITDRLSREIRAVLTDPATRARLEELGGAPPDTTPESYTAFVRDELASFAPLVRAAGLQPQ</sequence>
<dbReference type="InterPro" id="IPR005064">
    <property type="entry name" value="BUG"/>
</dbReference>
<feature type="chain" id="PRO_5047512781" evidence="2">
    <location>
        <begin position="29"/>
        <end position="327"/>
    </location>
</feature>
<evidence type="ECO:0000313" key="3">
    <source>
        <dbReference type="EMBL" id="BDG71815.1"/>
    </source>
</evidence>
<dbReference type="SUPFAM" id="SSF53850">
    <property type="entry name" value="Periplasmic binding protein-like II"/>
    <property type="match status" value="1"/>
</dbReference>
<dbReference type="InterPro" id="IPR042100">
    <property type="entry name" value="Bug_dom1"/>
</dbReference>
<dbReference type="Gene3D" id="3.40.190.10">
    <property type="entry name" value="Periplasmic binding protein-like II"/>
    <property type="match status" value="1"/>
</dbReference>
<dbReference type="PANTHER" id="PTHR42928:SF5">
    <property type="entry name" value="BLR1237 PROTEIN"/>
    <property type="match status" value="1"/>
</dbReference>
<accession>A0ABM7Y1Z4</accession>
<dbReference type="Pfam" id="PF03401">
    <property type="entry name" value="TctC"/>
    <property type="match status" value="1"/>
</dbReference>
<reference evidence="3 4" key="1">
    <citation type="journal article" date="2016" name="Microbes Environ.">
        <title>Phylogenetically diverse aerobic anoxygenic phototrophic bacteria isolated from epilithic biofilms in Tama river, Japan.</title>
        <authorList>
            <person name="Hirose S."/>
            <person name="Matsuura K."/>
            <person name="Haruta S."/>
        </authorList>
    </citation>
    <scope>NUCLEOTIDE SEQUENCE [LARGE SCALE GENOMIC DNA]</scope>
    <source>
        <strain evidence="3 4">S08</strain>
    </source>
</reference>
<protein>
    <submittedName>
        <fullName evidence="3">MFS transporter</fullName>
    </submittedName>
</protein>
<feature type="signal peptide" evidence="2">
    <location>
        <begin position="1"/>
        <end position="28"/>
    </location>
</feature>
<keyword evidence="2" id="KW-0732">Signal</keyword>
<evidence type="ECO:0000256" key="1">
    <source>
        <dbReference type="ARBA" id="ARBA00006987"/>
    </source>
</evidence>
<dbReference type="EMBL" id="AP025637">
    <property type="protein sequence ID" value="BDG71815.1"/>
    <property type="molecule type" value="Genomic_DNA"/>
</dbReference>
<dbReference type="Gene3D" id="3.40.190.150">
    <property type="entry name" value="Bordetella uptake gene, domain 1"/>
    <property type="match status" value="1"/>
</dbReference>
<dbReference type="PIRSF" id="PIRSF017082">
    <property type="entry name" value="YflP"/>
    <property type="match status" value="1"/>
</dbReference>
<name>A0ABM7Y1Z4_9PROT</name>
<gene>
    <name evidence="3" type="ORF">Rmf_17440</name>
</gene>
<comment type="similarity">
    <text evidence="1">Belongs to the UPF0065 (bug) family.</text>
</comment>
<keyword evidence="4" id="KW-1185">Reference proteome</keyword>